<keyword evidence="2 5" id="KW-0732">Signal</keyword>
<feature type="region of interest" description="Disordered" evidence="4">
    <location>
        <begin position="405"/>
        <end position="437"/>
    </location>
</feature>
<feature type="compositionally biased region" description="Basic and acidic residues" evidence="4">
    <location>
        <begin position="329"/>
        <end position="340"/>
    </location>
</feature>
<feature type="compositionally biased region" description="Acidic residues" evidence="4">
    <location>
        <begin position="90"/>
        <end position="99"/>
    </location>
</feature>
<evidence type="ECO:0000256" key="5">
    <source>
        <dbReference type="SAM" id="SignalP"/>
    </source>
</evidence>
<dbReference type="PROSITE" id="PS51257">
    <property type="entry name" value="PROKAR_LIPOPROTEIN"/>
    <property type="match status" value="1"/>
</dbReference>
<dbReference type="InterPro" id="IPR031311">
    <property type="entry name" value="CHIT_BIND_RR_consensus"/>
</dbReference>
<evidence type="ECO:0000313" key="6">
    <source>
        <dbReference type="EMBL" id="CAK1542220.1"/>
    </source>
</evidence>
<dbReference type="PROSITE" id="PS51155">
    <property type="entry name" value="CHIT_BIND_RR_2"/>
    <property type="match status" value="1"/>
</dbReference>
<dbReference type="EMBL" id="CAVLEF010000003">
    <property type="protein sequence ID" value="CAK1542220.1"/>
    <property type="molecule type" value="Genomic_DNA"/>
</dbReference>
<keyword evidence="7" id="KW-1185">Reference proteome</keyword>
<protein>
    <submittedName>
        <fullName evidence="6">Uncharacterized protein</fullName>
    </submittedName>
</protein>
<feature type="compositionally biased region" description="Polar residues" evidence="4">
    <location>
        <begin position="105"/>
        <end position="126"/>
    </location>
</feature>
<feature type="region of interest" description="Disordered" evidence="4">
    <location>
        <begin position="83"/>
        <end position="149"/>
    </location>
</feature>
<dbReference type="InterPro" id="IPR050468">
    <property type="entry name" value="Cuticle_Struct_Prot"/>
</dbReference>
<sequence length="955" mass="109497">MKLVILLITNLAALISCQRIQQDQYPFPPQFQTPGSGMMVSDSSIYLPPESHTPMPYFSVNNMNKLPFQLLPPSGTKVPSVYPTLRPSFDDDEEEDDNDDHVKQIQITSPRPMFKQQSKPKNVTESNQEKRETRAIPKTFDFQSQPQNKMDRKQFAPVQHNLLTQEPPNQNLAARRMILTSEIQRNDDHLKSYSSSQYSQLPNIFFSSTTEPAIPILRLSNEMDLDGSFSYEALGADQTHYVQHSRMENMGSGKEEQVVEGSYSYVGDNGQTYTVHYVADSNGYRASGDHLPSPPPIPEIIQRAIQYNLAEEARRPPHLRGSWEENDSERENSGEDKEFHYPLPPTRNLFTGRTPEAFSYGFSPNGNIQNNQPVTSASTLIPKTSFDIAVELSKQKANSGPISPQITFAASQGNHNPSSPTQQAATRNSPNEKPSLPQIMNYEASSREIEQENKPLWRWQYGMNANSAEQNPNKDTISRSFAEGDDVIINFNDMTPQQYTDMIQSQIFQRSEGETYSSNMQKTFSKQTPNSLISDKAQYITNQIKNFNNNEQNRQIYVTPKNDIHESANKNYFKDHSSNQFQNQPTVDGGYSTVKQETVTSTSTENINTQSAIENYKKFNEYNTENKMQTNVRTDPYSGLVRQQNFLPPSQLVTRSYDYEDIAYEPKRIYESLDMHYKNKEKLNTQRENNVPPSQYWYSTEAITKTTTATPYQYSTLNNFHVSTAGYNEESSSFRPINKHLTKDSKKQEITTTERTMDELLQENIFLKNIVRGKKEENVQKDVTERKEQEHLNLNREVKIEKPTKHIQSLLKPQSEVKTLKKKLDINDVLNYIAMKNSFELGKTKPKTFSSANSYQSKATPLNFIPLRDEKEEETEKAEQENSTHRTFSQQQDELQGMIRNYKVLQRQRNSAQNSGDNQYTDSQQRHVKIFHSDSLPPLGRAGPSMKSYLPPAYL</sequence>
<feature type="region of interest" description="Disordered" evidence="4">
    <location>
        <begin position="868"/>
        <end position="894"/>
    </location>
</feature>
<feature type="compositionally biased region" description="Polar residues" evidence="4">
    <location>
        <begin position="405"/>
        <end position="432"/>
    </location>
</feature>
<evidence type="ECO:0000256" key="4">
    <source>
        <dbReference type="SAM" id="MobiDB-lite"/>
    </source>
</evidence>
<evidence type="ECO:0000256" key="1">
    <source>
        <dbReference type="ARBA" id="ARBA00022460"/>
    </source>
</evidence>
<organism evidence="6 7">
    <name type="scientific">Leptosia nina</name>
    <dbReference type="NCBI Taxonomy" id="320188"/>
    <lineage>
        <taxon>Eukaryota</taxon>
        <taxon>Metazoa</taxon>
        <taxon>Ecdysozoa</taxon>
        <taxon>Arthropoda</taxon>
        <taxon>Hexapoda</taxon>
        <taxon>Insecta</taxon>
        <taxon>Pterygota</taxon>
        <taxon>Neoptera</taxon>
        <taxon>Endopterygota</taxon>
        <taxon>Lepidoptera</taxon>
        <taxon>Glossata</taxon>
        <taxon>Ditrysia</taxon>
        <taxon>Papilionoidea</taxon>
        <taxon>Pieridae</taxon>
        <taxon>Pierinae</taxon>
        <taxon>Leptosia</taxon>
    </lineage>
</organism>
<accession>A0AAV1J121</accession>
<dbReference type="GO" id="GO:0008010">
    <property type="term" value="F:structural constituent of chitin-based larval cuticle"/>
    <property type="evidence" value="ECO:0007669"/>
    <property type="project" value="TreeGrafter"/>
</dbReference>
<reference evidence="6 7" key="1">
    <citation type="submission" date="2023-11" db="EMBL/GenBank/DDBJ databases">
        <authorList>
            <person name="Okamura Y."/>
        </authorList>
    </citation>
    <scope>NUCLEOTIDE SEQUENCE [LARGE SCALE GENOMIC DNA]</scope>
</reference>
<gene>
    <name evidence="6" type="ORF">LNINA_LOCUS2132</name>
</gene>
<feature type="region of interest" description="Disordered" evidence="4">
    <location>
        <begin position="312"/>
        <end position="346"/>
    </location>
</feature>
<keyword evidence="1 3" id="KW-0193">Cuticle</keyword>
<comment type="caution">
    <text evidence="6">The sequence shown here is derived from an EMBL/GenBank/DDBJ whole genome shotgun (WGS) entry which is preliminary data.</text>
</comment>
<proteinExistence type="predicted"/>
<evidence type="ECO:0000256" key="2">
    <source>
        <dbReference type="ARBA" id="ARBA00022729"/>
    </source>
</evidence>
<feature type="region of interest" description="Disordered" evidence="4">
    <location>
        <begin position="934"/>
        <end position="955"/>
    </location>
</feature>
<name>A0AAV1J121_9NEOP</name>
<feature type="compositionally biased region" description="Polar residues" evidence="4">
    <location>
        <begin position="885"/>
        <end position="894"/>
    </location>
</feature>
<dbReference type="PANTHER" id="PTHR10380">
    <property type="entry name" value="CUTICLE PROTEIN"/>
    <property type="match status" value="1"/>
</dbReference>
<feature type="chain" id="PRO_5043314843" evidence="5">
    <location>
        <begin position="18"/>
        <end position="955"/>
    </location>
</feature>
<dbReference type="Proteomes" id="UP001497472">
    <property type="component" value="Unassembled WGS sequence"/>
</dbReference>
<evidence type="ECO:0000256" key="3">
    <source>
        <dbReference type="PROSITE-ProRule" id="PRU00497"/>
    </source>
</evidence>
<dbReference type="PROSITE" id="PS00233">
    <property type="entry name" value="CHIT_BIND_RR_1"/>
    <property type="match status" value="1"/>
</dbReference>
<dbReference type="AlphaFoldDB" id="A0AAV1J121"/>
<evidence type="ECO:0000313" key="7">
    <source>
        <dbReference type="Proteomes" id="UP001497472"/>
    </source>
</evidence>
<feature type="signal peptide" evidence="5">
    <location>
        <begin position="1"/>
        <end position="17"/>
    </location>
</feature>
<dbReference type="PANTHER" id="PTHR10380:SF173">
    <property type="entry name" value="CUTICULAR PROTEIN 47EF, ISOFORM C-RELATED"/>
    <property type="match status" value="1"/>
</dbReference>
<dbReference type="InterPro" id="IPR000618">
    <property type="entry name" value="Insect_cuticle"/>
</dbReference>
<dbReference type="GO" id="GO:0062129">
    <property type="term" value="C:chitin-based extracellular matrix"/>
    <property type="evidence" value="ECO:0007669"/>
    <property type="project" value="TreeGrafter"/>
</dbReference>
<dbReference type="Pfam" id="PF00379">
    <property type="entry name" value="Chitin_bind_4"/>
    <property type="match status" value="1"/>
</dbReference>